<dbReference type="SUPFAM" id="SSF103657">
    <property type="entry name" value="BAR/IMD domain-like"/>
    <property type="match status" value="1"/>
</dbReference>
<name>A0AAN7VZB8_9PEZI</name>
<dbReference type="PROSITE" id="PS51741">
    <property type="entry name" value="F_BAR"/>
    <property type="match status" value="1"/>
</dbReference>
<dbReference type="GO" id="GO:0005096">
    <property type="term" value="F:GTPase activator activity"/>
    <property type="evidence" value="ECO:0007669"/>
    <property type="project" value="UniProtKB-KW"/>
</dbReference>
<feature type="compositionally biased region" description="Low complexity" evidence="3">
    <location>
        <begin position="18"/>
        <end position="33"/>
    </location>
</feature>
<dbReference type="InterPro" id="IPR001060">
    <property type="entry name" value="FCH_dom"/>
</dbReference>
<feature type="compositionally biased region" description="Low complexity" evidence="3">
    <location>
        <begin position="359"/>
        <end position="369"/>
    </location>
</feature>
<dbReference type="Pfam" id="PF00611">
    <property type="entry name" value="FCH"/>
    <property type="match status" value="1"/>
</dbReference>
<feature type="domain" description="Rho-GAP" evidence="4">
    <location>
        <begin position="527"/>
        <end position="719"/>
    </location>
</feature>
<dbReference type="SMART" id="SM00324">
    <property type="entry name" value="RhoGAP"/>
    <property type="match status" value="1"/>
</dbReference>
<dbReference type="InterPro" id="IPR027267">
    <property type="entry name" value="AH/BAR_dom_sf"/>
</dbReference>
<organism evidence="6 7">
    <name type="scientific">Elasticomyces elasticus</name>
    <dbReference type="NCBI Taxonomy" id="574655"/>
    <lineage>
        <taxon>Eukaryota</taxon>
        <taxon>Fungi</taxon>
        <taxon>Dikarya</taxon>
        <taxon>Ascomycota</taxon>
        <taxon>Pezizomycotina</taxon>
        <taxon>Dothideomycetes</taxon>
        <taxon>Dothideomycetidae</taxon>
        <taxon>Mycosphaerellales</taxon>
        <taxon>Teratosphaeriaceae</taxon>
        <taxon>Elasticomyces</taxon>
    </lineage>
</organism>
<feature type="compositionally biased region" description="Polar residues" evidence="3">
    <location>
        <begin position="383"/>
        <end position="401"/>
    </location>
</feature>
<gene>
    <name evidence="6" type="primary">RGD1</name>
    <name evidence="6" type="ORF">LTR97_011152</name>
</gene>
<evidence type="ECO:0000313" key="6">
    <source>
        <dbReference type="EMBL" id="KAK5691981.1"/>
    </source>
</evidence>
<keyword evidence="1" id="KW-0343">GTPase activation</keyword>
<dbReference type="InterPro" id="IPR008936">
    <property type="entry name" value="Rho_GTPase_activation_prot"/>
</dbReference>
<feature type="domain" description="F-BAR" evidence="5">
    <location>
        <begin position="55"/>
        <end position="325"/>
    </location>
</feature>
<dbReference type="SMART" id="SM00055">
    <property type="entry name" value="FCH"/>
    <property type="match status" value="1"/>
</dbReference>
<dbReference type="InterPro" id="IPR050729">
    <property type="entry name" value="Rho-GAP"/>
</dbReference>
<dbReference type="Gene3D" id="1.10.555.10">
    <property type="entry name" value="Rho GTPase activation protein"/>
    <property type="match status" value="1"/>
</dbReference>
<dbReference type="Gene3D" id="1.20.1270.60">
    <property type="entry name" value="Arfaptin homology (AH) domain/BAR domain"/>
    <property type="match status" value="1"/>
</dbReference>
<evidence type="ECO:0000256" key="3">
    <source>
        <dbReference type="SAM" id="MobiDB-lite"/>
    </source>
</evidence>
<dbReference type="SUPFAM" id="SSF48350">
    <property type="entry name" value="GTPase activation domain, GAP"/>
    <property type="match status" value="1"/>
</dbReference>
<dbReference type="PROSITE" id="PS50238">
    <property type="entry name" value="RHOGAP"/>
    <property type="match status" value="1"/>
</dbReference>
<evidence type="ECO:0000313" key="7">
    <source>
        <dbReference type="Proteomes" id="UP001310594"/>
    </source>
</evidence>
<accession>A0AAN7VZB8</accession>
<dbReference type="PANTHER" id="PTHR23176">
    <property type="entry name" value="RHO/RAC/CDC GTPASE-ACTIVATING PROTEIN"/>
    <property type="match status" value="1"/>
</dbReference>
<evidence type="ECO:0000256" key="1">
    <source>
        <dbReference type="ARBA" id="ARBA00022468"/>
    </source>
</evidence>
<dbReference type="AlphaFoldDB" id="A0AAN7VZB8"/>
<feature type="compositionally biased region" description="Polar residues" evidence="3">
    <location>
        <begin position="424"/>
        <end position="452"/>
    </location>
</feature>
<feature type="region of interest" description="Disordered" evidence="3">
    <location>
        <begin position="1"/>
        <end position="55"/>
    </location>
</feature>
<feature type="compositionally biased region" description="Low complexity" evidence="3">
    <location>
        <begin position="502"/>
        <end position="511"/>
    </location>
</feature>
<protein>
    <submittedName>
        <fullName evidence="6">Rho GTPase-activating protein</fullName>
    </submittedName>
</protein>
<feature type="region of interest" description="Disordered" evidence="3">
    <location>
        <begin position="194"/>
        <end position="227"/>
    </location>
</feature>
<feature type="region of interest" description="Disordered" evidence="3">
    <location>
        <begin position="350"/>
        <end position="519"/>
    </location>
</feature>
<sequence length="895" mass="97585">MSSEFNRNTVDGDGQSLTNGSSTGPVSPSSPTNDASPIPEPAAHSNGTASRETPKQVEDVMYSDIGINTLLNRLKQSIASARDFASFLQKRSKLEEDQAKELKKLAALHMDSVRKSEVRGGSFATQVTEVMKVHDRMAENGMQFALSLHQMHEDLNVLTANMERGRKVAKHEGLEAEKRASDAEAAMQKAKSKYDSLAEEYDRAKTGDTKGSRRMGLKGPKSQEQYEENLQRKLQVADSDYEERVRAAKSQRDSLVSQLRPKMVRQLRELCKECDAGVTLQLQKFATFNEKLLLGNGIAVSPLAGESGSQKSLRDVVFDIDNEKDFHNYIGGHVNRIPPRQSEIRYEQHPTLAPKTQQPSSRSVSGPAPSSQPPVQQPTLSVNTSTPSQPGSMNSRYSTAQPAPGPLVAPSQGLAYNQPEYAQAPSSAGPQQPTHLNYGQQQVQSPAYTPQQLPARADTLQSPPYPIDPMERNGASPGPGFPPQQTMGTIAPGPPQHRNTIPQQSPAAGPMSPAPANLPPLRPTFGVSLQDLFDRDQSAVPLVVIQCILAVDHFGLETTGIYRQSGTQSHVTRLIGQFNHNPSSIDFRNPANFYHDVHIPATLLKQFFKQLPDPLFTHAAYQAFIDASKFDEEGQRRDGLHALINELPDPNYATLRALVLHLHRVTLHEGKNRMGSGNLGVCFAPSLMGTHTGSQIADAGLQARIRRGDLIAKREAEEWYHWKKDYNEIDVATMLPMVSGAMPERVSLDNEVVGVYEDDVEIGTATTVGIVSGAKLVQIGADGKVVRNQQENAPPLPSRNLGRLVAPRGASDAKVEAIHEALEKGMGMRLDSPIVPTPNDFSAATTENVMADKDPPTIAVREMSSSHFNDPPSPPIPGLRGAVVYDEETGQLRAL</sequence>
<dbReference type="InterPro" id="IPR000198">
    <property type="entry name" value="RhoGAP_dom"/>
</dbReference>
<feature type="compositionally biased region" description="Basic and acidic residues" evidence="3">
    <location>
        <begin position="194"/>
        <end position="211"/>
    </location>
</feature>
<dbReference type="GO" id="GO:0007165">
    <property type="term" value="P:signal transduction"/>
    <property type="evidence" value="ECO:0007669"/>
    <property type="project" value="InterPro"/>
</dbReference>
<evidence type="ECO:0000259" key="5">
    <source>
        <dbReference type="PROSITE" id="PS51741"/>
    </source>
</evidence>
<proteinExistence type="predicted"/>
<dbReference type="EMBL" id="JAVRQU010000020">
    <property type="protein sequence ID" value="KAK5691981.1"/>
    <property type="molecule type" value="Genomic_DNA"/>
</dbReference>
<evidence type="ECO:0000256" key="2">
    <source>
        <dbReference type="PROSITE-ProRule" id="PRU01077"/>
    </source>
</evidence>
<dbReference type="Pfam" id="PF00620">
    <property type="entry name" value="RhoGAP"/>
    <property type="match status" value="1"/>
</dbReference>
<comment type="caution">
    <text evidence="6">The sequence shown here is derived from an EMBL/GenBank/DDBJ whole genome shotgun (WGS) entry which is preliminary data.</text>
</comment>
<dbReference type="FunFam" id="1.20.1270.60:FF:000063">
    <property type="entry name" value="Rho GTPase activator"/>
    <property type="match status" value="1"/>
</dbReference>
<reference evidence="6" key="1">
    <citation type="submission" date="2023-08" db="EMBL/GenBank/DDBJ databases">
        <title>Black Yeasts Isolated from many extreme environments.</title>
        <authorList>
            <person name="Coleine C."/>
            <person name="Stajich J.E."/>
            <person name="Selbmann L."/>
        </authorList>
    </citation>
    <scope>NUCLEOTIDE SEQUENCE</scope>
    <source>
        <strain evidence="6">CCFEE 5810</strain>
    </source>
</reference>
<keyword evidence="2" id="KW-0175">Coiled coil</keyword>
<dbReference type="PANTHER" id="PTHR23176:SF136">
    <property type="entry name" value="RHO GTPASE ACTIVATOR (RGD1)"/>
    <property type="match status" value="1"/>
</dbReference>
<dbReference type="Proteomes" id="UP001310594">
    <property type="component" value="Unassembled WGS sequence"/>
</dbReference>
<dbReference type="InterPro" id="IPR031160">
    <property type="entry name" value="F_BAR_dom"/>
</dbReference>
<evidence type="ECO:0000259" key="4">
    <source>
        <dbReference type="PROSITE" id="PS50238"/>
    </source>
</evidence>
<dbReference type="GO" id="GO:0005938">
    <property type="term" value="C:cell cortex"/>
    <property type="evidence" value="ECO:0007669"/>
    <property type="project" value="UniProtKB-ARBA"/>
</dbReference>